<gene>
    <name evidence="3" type="ORF">NB063_04985</name>
</gene>
<dbReference type="RefSeq" id="WP_250927643.1">
    <property type="nucleotide sequence ID" value="NZ_JAMQBK010000015.1"/>
</dbReference>
<organism evidence="3 4">
    <name type="scientific">Aporhodopirellula aestuarii</name>
    <dbReference type="NCBI Taxonomy" id="2950107"/>
    <lineage>
        <taxon>Bacteria</taxon>
        <taxon>Pseudomonadati</taxon>
        <taxon>Planctomycetota</taxon>
        <taxon>Planctomycetia</taxon>
        <taxon>Pirellulales</taxon>
        <taxon>Pirellulaceae</taxon>
        <taxon>Aporhodopirellula</taxon>
    </lineage>
</organism>
<evidence type="ECO:0000313" key="3">
    <source>
        <dbReference type="EMBL" id="MCM2369975.1"/>
    </source>
</evidence>
<protein>
    <submittedName>
        <fullName evidence="3">Amidohydrolase family protein</fullName>
    </submittedName>
</protein>
<dbReference type="PANTHER" id="PTHR43569:SF2">
    <property type="entry name" value="AMIDOHYDROLASE-RELATED DOMAIN-CONTAINING PROTEIN"/>
    <property type="match status" value="1"/>
</dbReference>
<dbReference type="SUPFAM" id="SSF51556">
    <property type="entry name" value="Metallo-dependent hydrolases"/>
    <property type="match status" value="1"/>
</dbReference>
<sequence>MRNRRAWFVVVFVCTAGWGLAGGLNVCADEPPKAVESANSEALRDDVLRDLDIIDCHTHFYDPSRPEGVPWPSKNSSLYRTVLPEHLRSLEQFRPVTGTVIVEASSRVDDNAWLLDLAADDPFIVGIVGRLQPGTADFPEQLQRFAANPLFRGIRISVGLLKEMLAEDLQGIGSLNDLALLAERDLSLDVNGGPETPAAVAKLAEKIPNLRIVVNHIGNVAITSAPPADWVEAIRAAAKHPNVFCKVSGLVESASHHSGRPAPDDLEFYRPYFDVVWDAFGEDRVIYASNWPVSERGASYEMLQRLVMHYVAERGRVATQKFASLNAKNAYKWLERPGRIIQP</sequence>
<accession>A0ABT0TZH2</accession>
<feature type="domain" description="Amidohydrolase-related" evidence="2">
    <location>
        <begin position="54"/>
        <end position="328"/>
    </location>
</feature>
<dbReference type="Gene3D" id="3.20.20.140">
    <property type="entry name" value="Metal-dependent hydrolases"/>
    <property type="match status" value="1"/>
</dbReference>
<dbReference type="Pfam" id="PF04909">
    <property type="entry name" value="Amidohydro_2"/>
    <property type="match status" value="1"/>
</dbReference>
<dbReference type="EMBL" id="JAMQBK010000015">
    <property type="protein sequence ID" value="MCM2369975.1"/>
    <property type="molecule type" value="Genomic_DNA"/>
</dbReference>
<keyword evidence="4" id="KW-1185">Reference proteome</keyword>
<name>A0ABT0TZH2_9BACT</name>
<comment type="caution">
    <text evidence="3">The sequence shown here is derived from an EMBL/GenBank/DDBJ whole genome shotgun (WGS) entry which is preliminary data.</text>
</comment>
<dbReference type="PANTHER" id="PTHR43569">
    <property type="entry name" value="AMIDOHYDROLASE"/>
    <property type="match status" value="1"/>
</dbReference>
<evidence type="ECO:0000259" key="2">
    <source>
        <dbReference type="Pfam" id="PF04909"/>
    </source>
</evidence>
<dbReference type="InterPro" id="IPR006680">
    <property type="entry name" value="Amidohydro-rel"/>
</dbReference>
<dbReference type="Proteomes" id="UP001202961">
    <property type="component" value="Unassembled WGS sequence"/>
</dbReference>
<comment type="similarity">
    <text evidence="1">Belongs to the metallo-dependent hydrolases superfamily.</text>
</comment>
<evidence type="ECO:0000313" key="4">
    <source>
        <dbReference type="Proteomes" id="UP001202961"/>
    </source>
</evidence>
<reference evidence="3 4" key="1">
    <citation type="journal article" date="2022" name="Syst. Appl. Microbiol.">
        <title>Rhodopirellula aestuarii sp. nov., a novel member of the genus Rhodopirellula isolated from brackish sediments collected in the Tagus River estuary, Portugal.</title>
        <authorList>
            <person name="Vitorino I.R."/>
            <person name="Klimek D."/>
            <person name="Calusinska M."/>
            <person name="Lobo-da-Cunha A."/>
            <person name="Vasconcelos V."/>
            <person name="Lage O.M."/>
        </authorList>
    </citation>
    <scope>NUCLEOTIDE SEQUENCE [LARGE SCALE GENOMIC DNA]</scope>
    <source>
        <strain evidence="3 4">ICT_H3.1</strain>
    </source>
</reference>
<evidence type="ECO:0000256" key="1">
    <source>
        <dbReference type="ARBA" id="ARBA00038310"/>
    </source>
</evidence>
<proteinExistence type="inferred from homology"/>
<dbReference type="InterPro" id="IPR032466">
    <property type="entry name" value="Metal_Hydrolase"/>
</dbReference>
<dbReference type="InterPro" id="IPR052350">
    <property type="entry name" value="Metallo-dep_Lactonases"/>
</dbReference>